<protein>
    <submittedName>
        <fullName evidence="2">Uncharacterized protein</fullName>
    </submittedName>
</protein>
<proteinExistence type="predicted"/>
<organism evidence="2">
    <name type="scientific">viral metagenome</name>
    <dbReference type="NCBI Taxonomy" id="1070528"/>
    <lineage>
        <taxon>unclassified sequences</taxon>
        <taxon>metagenomes</taxon>
        <taxon>organismal metagenomes</taxon>
    </lineage>
</organism>
<evidence type="ECO:0000256" key="1">
    <source>
        <dbReference type="SAM" id="MobiDB-lite"/>
    </source>
</evidence>
<sequence>MYSTRKSSRIQQQKVLKETTLRVSRFTKKTPEKKVPKKKKSKNTDCFMLLYKCSENTQTLIPIYIDEELGDTFINNMDLIKEIDGASLQYAKKCCKEVYNYMNNMNAIIHPELTKKLFDLLSTNSKKMLNNLIPEFDAINDVNNVYVKETKMVVSVNTCVFDFNWDMDELTKLSEMENDREDECNEKENAGYESEDDYLYEKRWQ</sequence>
<dbReference type="EMBL" id="MN740247">
    <property type="protein sequence ID" value="QHT95883.1"/>
    <property type="molecule type" value="Genomic_DNA"/>
</dbReference>
<accession>A0A6C0IWI6</accession>
<name>A0A6C0IWI6_9ZZZZ</name>
<dbReference type="AlphaFoldDB" id="A0A6C0IWI6"/>
<evidence type="ECO:0000313" key="2">
    <source>
        <dbReference type="EMBL" id="QHT95883.1"/>
    </source>
</evidence>
<reference evidence="2" key="1">
    <citation type="journal article" date="2020" name="Nature">
        <title>Giant virus diversity and host interactions through global metagenomics.</title>
        <authorList>
            <person name="Schulz F."/>
            <person name="Roux S."/>
            <person name="Paez-Espino D."/>
            <person name="Jungbluth S."/>
            <person name="Walsh D.A."/>
            <person name="Denef V.J."/>
            <person name="McMahon K.D."/>
            <person name="Konstantinidis K.T."/>
            <person name="Eloe-Fadrosh E.A."/>
            <person name="Kyrpides N.C."/>
            <person name="Woyke T."/>
        </authorList>
    </citation>
    <scope>NUCLEOTIDE SEQUENCE</scope>
    <source>
        <strain evidence="2">GVMAG-M-3300024301-20</strain>
    </source>
</reference>
<feature type="region of interest" description="Disordered" evidence="1">
    <location>
        <begin position="176"/>
        <end position="205"/>
    </location>
</feature>